<dbReference type="EMBL" id="CDMZ01000664">
    <property type="protein sequence ID" value="CEM19069.1"/>
    <property type="molecule type" value="Genomic_DNA"/>
</dbReference>
<sequence>MRPSLASTAEGCTGMRHGRTDTDRQLLFPKRTDRPQTPKAISLPSERESRGSRGFRRTLTRPREERLCSAARREAELRETVCGPARSFSSFPSTAVPTLLEEGKLVLSSRSTKEKG</sequence>
<evidence type="ECO:0000313" key="2">
    <source>
        <dbReference type="EMBL" id="CEM19069.1"/>
    </source>
</evidence>
<organism evidence="2">
    <name type="scientific">Chromera velia CCMP2878</name>
    <dbReference type="NCBI Taxonomy" id="1169474"/>
    <lineage>
        <taxon>Eukaryota</taxon>
        <taxon>Sar</taxon>
        <taxon>Alveolata</taxon>
        <taxon>Colpodellida</taxon>
        <taxon>Chromeraceae</taxon>
        <taxon>Chromera</taxon>
    </lineage>
</organism>
<feature type="region of interest" description="Disordered" evidence="1">
    <location>
        <begin position="1"/>
        <end position="56"/>
    </location>
</feature>
<dbReference type="VEuPathDB" id="CryptoDB:Cvel_18951"/>
<feature type="compositionally biased region" description="Basic and acidic residues" evidence="1">
    <location>
        <begin position="18"/>
        <end position="36"/>
    </location>
</feature>
<dbReference type="AlphaFoldDB" id="A0A0G4FVG7"/>
<gene>
    <name evidence="2" type="ORF">Cvel_18951</name>
</gene>
<evidence type="ECO:0000256" key="1">
    <source>
        <dbReference type="SAM" id="MobiDB-lite"/>
    </source>
</evidence>
<reference evidence="2" key="1">
    <citation type="submission" date="2014-11" db="EMBL/GenBank/DDBJ databases">
        <authorList>
            <person name="Otto D Thomas"/>
            <person name="Naeem Raeece"/>
        </authorList>
    </citation>
    <scope>NUCLEOTIDE SEQUENCE</scope>
</reference>
<accession>A0A0G4FVG7</accession>
<protein>
    <submittedName>
        <fullName evidence="2">Uncharacterized protein</fullName>
    </submittedName>
</protein>
<proteinExistence type="predicted"/>
<name>A0A0G4FVG7_9ALVE</name>